<dbReference type="RefSeq" id="WP_239366303.1">
    <property type="nucleotide sequence ID" value="NZ_JAKREW010000013.1"/>
</dbReference>
<sequence length="611" mass="65786">MEEQDEPENRITVMRTSRLVELSSIVASLSILFCALWYGRFGFEFTDDGYYLAWAAHRSRYLWSVSQFAFVYGPTFDVLGRNVALYRILNLLLIFGLASTLAGLWIRAHLTELTTSTQITAAIGLSTSALGIVGAQLSTPNYNTLAFTGMLLTSIGLVLASKRYISFATLGGVLTGTGGWLCFMAKPSTAAALAVCVFILALLSAVRSFRFWVAAALSVTGLLWSSARLIDGSVERFIERLRLGYDMQVLSGAGYSSSSLFRWDPLILTSQDAAACLIAFFGTISAACLVDPTRPRLANGSLFAPPILVVWIIVGALGWIALGQWATALSSFPLLGICLGAGSSSIMARPALASEVQTPIWPIACAFLLFPHVFAFGTNNNHWSVGSNVAFFWVLAGLAPLMAYVRLPNAIIAVTAATQIVSALALYGGIQQPYRQPAALWMNMASASVGSTHSNLRIDAGYAAYIAEVRDKTTRSGFQSEPILDFTGQSPGLLYALNATPVGYPWLAGGYSGSANVLISSLKLESCRTLSSAWLLMEPGGPRAIDTNTLAVFSLKFPSEYRLAASWQTVQGMGGYDKPRLQQLWAPIDKTRSVTDCGLTRTDLLGSNLNH</sequence>
<feature type="transmembrane region" description="Helical" evidence="1">
    <location>
        <begin position="142"/>
        <end position="159"/>
    </location>
</feature>
<evidence type="ECO:0000313" key="2">
    <source>
        <dbReference type="EMBL" id="MCG7506279.1"/>
    </source>
</evidence>
<protein>
    <recommendedName>
        <fullName evidence="4">Glycosyltransferase RgtA/B/C/D-like domain-containing protein</fullName>
    </recommendedName>
</protein>
<feature type="transmembrane region" description="Helical" evidence="1">
    <location>
        <begin position="212"/>
        <end position="231"/>
    </location>
</feature>
<keyword evidence="1" id="KW-1133">Transmembrane helix</keyword>
<evidence type="ECO:0000256" key="1">
    <source>
        <dbReference type="SAM" id="Phobius"/>
    </source>
</evidence>
<reference evidence="2 3" key="1">
    <citation type="submission" date="2022-02" db="EMBL/GenBank/DDBJ databases">
        <title>Draft genome sequence of Mezorhizobium retamae strain IRAMC:0171 isolated from Retama raetam nodules.</title>
        <authorList>
            <person name="Bengaied R."/>
            <person name="Sbissi I."/>
            <person name="Huber K."/>
            <person name="Ghodbane F."/>
            <person name="Nouioui I."/>
            <person name="Tarhouni M."/>
            <person name="Gtari M."/>
        </authorList>
    </citation>
    <scope>NUCLEOTIDE SEQUENCE [LARGE SCALE GENOMIC DNA]</scope>
    <source>
        <strain evidence="2 3">IRAMC:0171</strain>
    </source>
</reference>
<gene>
    <name evidence="2" type="ORF">L4923_14735</name>
</gene>
<feature type="transmembrane region" description="Helical" evidence="1">
    <location>
        <begin position="360"/>
        <end position="377"/>
    </location>
</feature>
<name>A0ABS9QI14_9HYPH</name>
<feature type="transmembrane region" description="Helical" evidence="1">
    <location>
        <begin position="267"/>
        <end position="290"/>
    </location>
</feature>
<feature type="transmembrane region" description="Helical" evidence="1">
    <location>
        <begin position="410"/>
        <end position="430"/>
    </location>
</feature>
<evidence type="ECO:0008006" key="4">
    <source>
        <dbReference type="Google" id="ProtNLM"/>
    </source>
</evidence>
<feature type="transmembrane region" description="Helical" evidence="1">
    <location>
        <begin position="190"/>
        <end position="206"/>
    </location>
</feature>
<feature type="transmembrane region" description="Helical" evidence="1">
    <location>
        <begin position="383"/>
        <end position="403"/>
    </location>
</feature>
<feature type="transmembrane region" description="Helical" evidence="1">
    <location>
        <begin position="118"/>
        <end position="135"/>
    </location>
</feature>
<keyword evidence="1" id="KW-0812">Transmembrane</keyword>
<keyword evidence="1" id="KW-0472">Membrane</keyword>
<comment type="caution">
    <text evidence="2">The sequence shown here is derived from an EMBL/GenBank/DDBJ whole genome shotgun (WGS) entry which is preliminary data.</text>
</comment>
<dbReference type="Proteomes" id="UP001201701">
    <property type="component" value="Unassembled WGS sequence"/>
</dbReference>
<keyword evidence="3" id="KW-1185">Reference proteome</keyword>
<dbReference type="EMBL" id="JAKREW010000013">
    <property type="protein sequence ID" value="MCG7506279.1"/>
    <property type="molecule type" value="Genomic_DNA"/>
</dbReference>
<feature type="transmembrane region" description="Helical" evidence="1">
    <location>
        <begin position="88"/>
        <end position="106"/>
    </location>
</feature>
<evidence type="ECO:0000313" key="3">
    <source>
        <dbReference type="Proteomes" id="UP001201701"/>
    </source>
</evidence>
<organism evidence="2 3">
    <name type="scientific">Mesorhizobium retamae</name>
    <dbReference type="NCBI Taxonomy" id="2912854"/>
    <lineage>
        <taxon>Bacteria</taxon>
        <taxon>Pseudomonadati</taxon>
        <taxon>Pseudomonadota</taxon>
        <taxon>Alphaproteobacteria</taxon>
        <taxon>Hyphomicrobiales</taxon>
        <taxon>Phyllobacteriaceae</taxon>
        <taxon>Mesorhizobium</taxon>
    </lineage>
</organism>
<accession>A0ABS9QI14</accession>
<feature type="transmembrane region" description="Helical" evidence="1">
    <location>
        <begin position="302"/>
        <end position="322"/>
    </location>
</feature>
<feature type="transmembrane region" description="Helical" evidence="1">
    <location>
        <begin position="19"/>
        <end position="41"/>
    </location>
</feature>
<feature type="transmembrane region" description="Helical" evidence="1">
    <location>
        <begin position="165"/>
        <end position="183"/>
    </location>
</feature>
<proteinExistence type="predicted"/>